<evidence type="ECO:0000313" key="3">
    <source>
        <dbReference type="Proteomes" id="UP000298030"/>
    </source>
</evidence>
<feature type="transmembrane region" description="Helical" evidence="1">
    <location>
        <begin position="97"/>
        <end position="116"/>
    </location>
</feature>
<sequence>MAPTPEPAKHVPWPVHAARQLKFVIPGALATYYIGVLEEYWRTLVGINGPLARTGALTAGGLGLTTVALLLYVISLYYTAAEPDFRSWRDSSPLRRVITTMTGSIVLGWLVAVGTLGQWSSLGYVKSVVGVTGVYALTMGLLGLIPVPKTKRKA</sequence>
<keyword evidence="1" id="KW-0472">Membrane</keyword>
<gene>
    <name evidence="2" type="ORF">FA13DRAFT_1730366</name>
</gene>
<dbReference type="EMBL" id="QPFP01000012">
    <property type="protein sequence ID" value="TEB33363.1"/>
    <property type="molecule type" value="Genomic_DNA"/>
</dbReference>
<dbReference type="OrthoDB" id="3187264at2759"/>
<accession>A0A4Y7TGR1</accession>
<proteinExistence type="predicted"/>
<organism evidence="2 3">
    <name type="scientific">Coprinellus micaceus</name>
    <name type="common">Glistening ink-cap mushroom</name>
    <name type="synonym">Coprinus micaceus</name>
    <dbReference type="NCBI Taxonomy" id="71717"/>
    <lineage>
        <taxon>Eukaryota</taxon>
        <taxon>Fungi</taxon>
        <taxon>Dikarya</taxon>
        <taxon>Basidiomycota</taxon>
        <taxon>Agaricomycotina</taxon>
        <taxon>Agaricomycetes</taxon>
        <taxon>Agaricomycetidae</taxon>
        <taxon>Agaricales</taxon>
        <taxon>Agaricineae</taxon>
        <taxon>Psathyrellaceae</taxon>
        <taxon>Coprinellus</taxon>
    </lineage>
</organism>
<reference evidence="2 3" key="1">
    <citation type="journal article" date="2019" name="Nat. Ecol. Evol.">
        <title>Megaphylogeny resolves global patterns of mushroom evolution.</title>
        <authorList>
            <person name="Varga T."/>
            <person name="Krizsan K."/>
            <person name="Foldi C."/>
            <person name="Dima B."/>
            <person name="Sanchez-Garcia M."/>
            <person name="Sanchez-Ramirez S."/>
            <person name="Szollosi G.J."/>
            <person name="Szarkandi J.G."/>
            <person name="Papp V."/>
            <person name="Albert L."/>
            <person name="Andreopoulos W."/>
            <person name="Angelini C."/>
            <person name="Antonin V."/>
            <person name="Barry K.W."/>
            <person name="Bougher N.L."/>
            <person name="Buchanan P."/>
            <person name="Buyck B."/>
            <person name="Bense V."/>
            <person name="Catcheside P."/>
            <person name="Chovatia M."/>
            <person name="Cooper J."/>
            <person name="Damon W."/>
            <person name="Desjardin D."/>
            <person name="Finy P."/>
            <person name="Geml J."/>
            <person name="Haridas S."/>
            <person name="Hughes K."/>
            <person name="Justo A."/>
            <person name="Karasinski D."/>
            <person name="Kautmanova I."/>
            <person name="Kiss B."/>
            <person name="Kocsube S."/>
            <person name="Kotiranta H."/>
            <person name="LaButti K.M."/>
            <person name="Lechner B.E."/>
            <person name="Liimatainen K."/>
            <person name="Lipzen A."/>
            <person name="Lukacs Z."/>
            <person name="Mihaltcheva S."/>
            <person name="Morgado L.N."/>
            <person name="Niskanen T."/>
            <person name="Noordeloos M.E."/>
            <person name="Ohm R.A."/>
            <person name="Ortiz-Santana B."/>
            <person name="Ovrebo C."/>
            <person name="Racz N."/>
            <person name="Riley R."/>
            <person name="Savchenko A."/>
            <person name="Shiryaev A."/>
            <person name="Soop K."/>
            <person name="Spirin V."/>
            <person name="Szebenyi C."/>
            <person name="Tomsovsky M."/>
            <person name="Tulloss R.E."/>
            <person name="Uehling J."/>
            <person name="Grigoriev I.V."/>
            <person name="Vagvolgyi C."/>
            <person name="Papp T."/>
            <person name="Martin F.M."/>
            <person name="Miettinen O."/>
            <person name="Hibbett D.S."/>
            <person name="Nagy L.G."/>
        </authorList>
    </citation>
    <scope>NUCLEOTIDE SEQUENCE [LARGE SCALE GENOMIC DNA]</scope>
    <source>
        <strain evidence="2 3">FP101781</strain>
    </source>
</reference>
<comment type="caution">
    <text evidence="2">The sequence shown here is derived from an EMBL/GenBank/DDBJ whole genome shotgun (WGS) entry which is preliminary data.</text>
</comment>
<protein>
    <submittedName>
        <fullName evidence="2">Uncharacterized protein</fullName>
    </submittedName>
</protein>
<keyword evidence="1" id="KW-1133">Transmembrane helix</keyword>
<name>A0A4Y7TGR1_COPMI</name>
<evidence type="ECO:0000313" key="2">
    <source>
        <dbReference type="EMBL" id="TEB33363.1"/>
    </source>
</evidence>
<dbReference type="Proteomes" id="UP000298030">
    <property type="component" value="Unassembled WGS sequence"/>
</dbReference>
<dbReference type="AlphaFoldDB" id="A0A4Y7TGR1"/>
<keyword evidence="1" id="KW-0812">Transmembrane</keyword>
<keyword evidence="3" id="KW-1185">Reference proteome</keyword>
<feature type="transmembrane region" description="Helical" evidence="1">
    <location>
        <begin position="56"/>
        <end position="77"/>
    </location>
</feature>
<feature type="transmembrane region" description="Helical" evidence="1">
    <location>
        <begin position="128"/>
        <end position="147"/>
    </location>
</feature>
<evidence type="ECO:0000256" key="1">
    <source>
        <dbReference type="SAM" id="Phobius"/>
    </source>
</evidence>